<feature type="region of interest" description="Disordered" evidence="1">
    <location>
        <begin position="45"/>
        <end position="72"/>
    </location>
</feature>
<feature type="compositionally biased region" description="Polar residues" evidence="1">
    <location>
        <begin position="57"/>
        <end position="72"/>
    </location>
</feature>
<dbReference type="EMBL" id="GBXM01085789">
    <property type="protein sequence ID" value="JAH22788.1"/>
    <property type="molecule type" value="Transcribed_RNA"/>
</dbReference>
<sequence length="72" mass="7368">MGILESRGKLELPSRGRPDPRLDGVSLGSCVETGVVFSPAAKVPGLSSPSWARKLAPSSSSPGVGESQYPSS</sequence>
<proteinExistence type="predicted"/>
<accession>A0A0E9R392</accession>
<evidence type="ECO:0000256" key="1">
    <source>
        <dbReference type="SAM" id="MobiDB-lite"/>
    </source>
</evidence>
<reference evidence="2" key="2">
    <citation type="journal article" date="2015" name="Fish Shellfish Immunol.">
        <title>Early steps in the European eel (Anguilla anguilla)-Vibrio vulnificus interaction in the gills: Role of the RtxA13 toxin.</title>
        <authorList>
            <person name="Callol A."/>
            <person name="Pajuelo D."/>
            <person name="Ebbesson L."/>
            <person name="Teles M."/>
            <person name="MacKenzie S."/>
            <person name="Amaro C."/>
        </authorList>
    </citation>
    <scope>NUCLEOTIDE SEQUENCE</scope>
</reference>
<feature type="region of interest" description="Disordered" evidence="1">
    <location>
        <begin position="1"/>
        <end position="23"/>
    </location>
</feature>
<dbReference type="AlphaFoldDB" id="A0A0E9R392"/>
<feature type="compositionally biased region" description="Basic and acidic residues" evidence="1">
    <location>
        <begin position="1"/>
        <end position="22"/>
    </location>
</feature>
<name>A0A0E9R392_ANGAN</name>
<protein>
    <submittedName>
        <fullName evidence="2">Uncharacterized protein</fullName>
    </submittedName>
</protein>
<organism evidence="2">
    <name type="scientific">Anguilla anguilla</name>
    <name type="common">European freshwater eel</name>
    <name type="synonym">Muraena anguilla</name>
    <dbReference type="NCBI Taxonomy" id="7936"/>
    <lineage>
        <taxon>Eukaryota</taxon>
        <taxon>Metazoa</taxon>
        <taxon>Chordata</taxon>
        <taxon>Craniata</taxon>
        <taxon>Vertebrata</taxon>
        <taxon>Euteleostomi</taxon>
        <taxon>Actinopterygii</taxon>
        <taxon>Neopterygii</taxon>
        <taxon>Teleostei</taxon>
        <taxon>Anguilliformes</taxon>
        <taxon>Anguillidae</taxon>
        <taxon>Anguilla</taxon>
    </lineage>
</organism>
<reference evidence="2" key="1">
    <citation type="submission" date="2014-11" db="EMBL/GenBank/DDBJ databases">
        <authorList>
            <person name="Amaro Gonzalez C."/>
        </authorList>
    </citation>
    <scope>NUCLEOTIDE SEQUENCE</scope>
</reference>
<evidence type="ECO:0000313" key="2">
    <source>
        <dbReference type="EMBL" id="JAH22788.1"/>
    </source>
</evidence>